<gene>
    <name evidence="1" type="ORF">DDZ44_10600</name>
</gene>
<comment type="caution">
    <text evidence="1">The sequence shown here is derived from an EMBL/GenBank/DDBJ whole genome shotgun (WGS) entry which is preliminary data.</text>
</comment>
<dbReference type="AlphaFoldDB" id="A0A354YYF4"/>
<organism evidence="1 2">
    <name type="scientific">Syntrophomonas wolfei</name>
    <dbReference type="NCBI Taxonomy" id="863"/>
    <lineage>
        <taxon>Bacteria</taxon>
        <taxon>Bacillati</taxon>
        <taxon>Bacillota</taxon>
        <taxon>Clostridia</taxon>
        <taxon>Eubacteriales</taxon>
        <taxon>Syntrophomonadaceae</taxon>
        <taxon>Syntrophomonas</taxon>
    </lineage>
</organism>
<protein>
    <submittedName>
        <fullName evidence="1">Uncharacterized protein</fullName>
    </submittedName>
</protein>
<accession>A0A354YYF4</accession>
<sequence length="302" mass="34342">MLDLDFAFFNLRKQDRRGLIYRKSILDRLAPLFFSPRVEKLIHLDGLNSRGCNILLPLGPGNLRLLDAEKQENISQRSTEILEDYQLPAMAVDRLHKEQLRLLFPSLPLVFGDNFIKALASVFVRKIHSRRGIRKLIITGETEYFPEFIAETAALGVPVSLQSTHPSRDEILAYHLLYEKGQAVSTSYLNPEKWERGELVLMFDPDMRQMAISSPRAFCIKFSDQVKGLSREMENHLAGNGIDPALHNLAPILEISLLAKAGFFGPNAEQDNAREEEGRKFLLLQELGNQTGLWELFLDKAI</sequence>
<reference evidence="1 2" key="1">
    <citation type="journal article" date="2018" name="Nat. Biotechnol.">
        <title>A standardized bacterial taxonomy based on genome phylogeny substantially revises the tree of life.</title>
        <authorList>
            <person name="Parks D.H."/>
            <person name="Chuvochina M."/>
            <person name="Waite D.W."/>
            <person name="Rinke C."/>
            <person name="Skarshewski A."/>
            <person name="Chaumeil P.A."/>
            <person name="Hugenholtz P."/>
        </authorList>
    </citation>
    <scope>NUCLEOTIDE SEQUENCE [LARGE SCALE GENOMIC DNA]</scope>
    <source>
        <strain evidence="1">UBA10948</strain>
    </source>
</reference>
<dbReference type="RefSeq" id="WP_061212825.1">
    <property type="nucleotide sequence ID" value="NZ_DHSN01000069.1"/>
</dbReference>
<evidence type="ECO:0000313" key="2">
    <source>
        <dbReference type="Proteomes" id="UP000263273"/>
    </source>
</evidence>
<dbReference type="EMBL" id="DNZF01000228">
    <property type="protein sequence ID" value="HBK54375.1"/>
    <property type="molecule type" value="Genomic_DNA"/>
</dbReference>
<dbReference type="Proteomes" id="UP000263273">
    <property type="component" value="Unassembled WGS sequence"/>
</dbReference>
<proteinExistence type="predicted"/>
<dbReference type="STRING" id="378794.GCA_001570625_00249"/>
<name>A0A354YYF4_9FIRM</name>
<evidence type="ECO:0000313" key="1">
    <source>
        <dbReference type="EMBL" id="HBK54375.1"/>
    </source>
</evidence>